<accession>F0I5P1</accession>
<name>F0I5P1_STRSA</name>
<reference evidence="2 3" key="1">
    <citation type="submission" date="2011-02" db="EMBL/GenBank/DDBJ databases">
        <authorList>
            <person name="Muzny D."/>
            <person name="Qin X."/>
            <person name="Deng J."/>
            <person name="Jiang H."/>
            <person name="Liu Y."/>
            <person name="Qu J."/>
            <person name="Song X.-Z."/>
            <person name="Zhang L."/>
            <person name="Thornton R."/>
            <person name="Coyle M."/>
            <person name="Francisco L."/>
            <person name="Jackson L."/>
            <person name="Javaid M."/>
            <person name="Korchina V."/>
            <person name="Kovar C."/>
            <person name="Mata R."/>
            <person name="Mathew T."/>
            <person name="Ngo R."/>
            <person name="Nguyen L."/>
            <person name="Nguyen N."/>
            <person name="Okwuonu G."/>
            <person name="Ongeri F."/>
            <person name="Pham C."/>
            <person name="Simmons D."/>
            <person name="Wilczek-Boney K."/>
            <person name="Hale W."/>
            <person name="Jakkamsetti A."/>
            <person name="Pham P."/>
            <person name="Ruth R."/>
            <person name="San Lucas F."/>
            <person name="Warren J."/>
            <person name="Zhang J."/>
            <person name="Zhao Z."/>
            <person name="Zhou C."/>
            <person name="Zhu D."/>
            <person name="Lee S."/>
            <person name="Bess C."/>
            <person name="Blankenburg K."/>
            <person name="Forbes L."/>
            <person name="Fu Q."/>
            <person name="Gubbala S."/>
            <person name="Hirani K."/>
            <person name="Jayaseelan J.C."/>
            <person name="Lara F."/>
            <person name="Munidasa M."/>
            <person name="Palculict T."/>
            <person name="Patil S."/>
            <person name="Pu L.-L."/>
            <person name="Saada N."/>
            <person name="Tang L."/>
            <person name="Weissenberger G."/>
            <person name="Zhu Y."/>
            <person name="Hemphill L."/>
            <person name="Shang Y."/>
            <person name="Youmans B."/>
            <person name="Ayvaz T."/>
            <person name="Ross M."/>
            <person name="Santibanez J."/>
            <person name="Aqrawi P."/>
            <person name="Gross S."/>
            <person name="Joshi V."/>
            <person name="Fowler G."/>
            <person name="Nazareth L."/>
            <person name="Reid J."/>
            <person name="Worley K."/>
            <person name="Petrosino J."/>
            <person name="Highlander S."/>
            <person name="Gibbs R."/>
        </authorList>
    </citation>
    <scope>NUCLEOTIDE SEQUENCE [LARGE SCALE GENOMIC DNA]</scope>
    <source>
        <strain evidence="2 3">SK115</strain>
    </source>
</reference>
<evidence type="ECO:0000313" key="3">
    <source>
        <dbReference type="Proteomes" id="UP000003351"/>
    </source>
</evidence>
<keyword evidence="1" id="KW-1133">Transmembrane helix</keyword>
<organism evidence="2 3">
    <name type="scientific">Streptococcus sanguinis SK115</name>
    <dbReference type="NCBI Taxonomy" id="888810"/>
    <lineage>
        <taxon>Bacteria</taxon>
        <taxon>Bacillati</taxon>
        <taxon>Bacillota</taxon>
        <taxon>Bacilli</taxon>
        <taxon>Lactobacillales</taxon>
        <taxon>Streptococcaceae</taxon>
        <taxon>Streptococcus</taxon>
    </lineage>
</organism>
<keyword evidence="1" id="KW-0812">Transmembrane</keyword>
<evidence type="ECO:0000313" key="2">
    <source>
        <dbReference type="EMBL" id="EGD32750.1"/>
    </source>
</evidence>
<gene>
    <name evidence="2" type="ORF">HMPREF9382_0195</name>
</gene>
<comment type="caution">
    <text evidence="2">The sequence shown here is derived from an EMBL/GenBank/DDBJ whole genome shotgun (WGS) entry which is preliminary data.</text>
</comment>
<dbReference type="EMBL" id="AEXW01000002">
    <property type="protein sequence ID" value="EGD32750.1"/>
    <property type="molecule type" value="Genomic_DNA"/>
</dbReference>
<sequence>MLIADKNITFKSMKVNKLFYFIVLIFFYKVFGIILGFNTILFQIKQKNDQLAEIVYYLKVL</sequence>
<proteinExistence type="predicted"/>
<evidence type="ECO:0000256" key="1">
    <source>
        <dbReference type="SAM" id="Phobius"/>
    </source>
</evidence>
<dbReference type="Proteomes" id="UP000003351">
    <property type="component" value="Unassembled WGS sequence"/>
</dbReference>
<protein>
    <submittedName>
        <fullName evidence="2">Uncharacterized protein</fullName>
    </submittedName>
</protein>
<dbReference type="HOGENOM" id="CLU_2920959_0_0_9"/>
<feature type="transmembrane region" description="Helical" evidence="1">
    <location>
        <begin position="18"/>
        <end position="41"/>
    </location>
</feature>
<dbReference type="AlphaFoldDB" id="F0I5P1"/>
<keyword evidence="1" id="KW-0472">Membrane</keyword>